<sequence>MQEPTKIEGDFGNIIEYFVRMLAIQKRRNFPLHNFSFEYISHTYVKNADNNEEIESVDFPDKENVDRVTRLLFTVKGEKLSFDFEVRWTELVANFKDGEIDLESFTELIDQSTFRFF</sequence>
<name>A0A1N5U3I1_9ARCH</name>
<evidence type="ECO:0000313" key="1">
    <source>
        <dbReference type="EMBL" id="SIM55026.1"/>
    </source>
</evidence>
<dbReference type="RefSeq" id="WP_148689660.1">
    <property type="nucleotide sequence ID" value="NZ_LT671858.1"/>
</dbReference>
<dbReference type="Proteomes" id="UP000195607">
    <property type="component" value="Chromosome I"/>
</dbReference>
<accession>A0A1N5U3I1</accession>
<gene>
    <name evidence="1" type="ORF">CSP5_0786</name>
</gene>
<reference evidence="1 2" key="1">
    <citation type="submission" date="2016-04" db="EMBL/GenBank/DDBJ databases">
        <authorList>
            <person name="Evans L.H."/>
            <person name="Alamgir A."/>
            <person name="Owens N."/>
            <person name="Weber N.D."/>
            <person name="Virtaneva K."/>
            <person name="Barbian K."/>
            <person name="Babar A."/>
            <person name="Rosenke K."/>
        </authorList>
    </citation>
    <scope>NUCLEOTIDE SEQUENCE [LARGE SCALE GENOMIC DNA]</scope>
    <source>
        <strain evidence="2">S5(T) (JCM 30642 \VKM B-2941)</strain>
    </source>
</reference>
<dbReference type="EMBL" id="LT671858">
    <property type="protein sequence ID" value="SIM55026.1"/>
    <property type="molecule type" value="Genomic_DNA"/>
</dbReference>
<organism evidence="1 2">
    <name type="scientific">Cuniculiplasma divulgatum</name>
    <dbReference type="NCBI Taxonomy" id="1673428"/>
    <lineage>
        <taxon>Archaea</taxon>
        <taxon>Methanobacteriati</taxon>
        <taxon>Thermoplasmatota</taxon>
        <taxon>Thermoplasmata</taxon>
        <taxon>Thermoplasmatales</taxon>
        <taxon>Cuniculiplasmataceae</taxon>
        <taxon>Cuniculiplasma</taxon>
    </lineage>
</organism>
<dbReference type="AlphaFoldDB" id="A0A1N5U3I1"/>
<dbReference type="GeneID" id="41588061"/>
<evidence type="ECO:0000313" key="2">
    <source>
        <dbReference type="Proteomes" id="UP000195607"/>
    </source>
</evidence>
<protein>
    <submittedName>
        <fullName evidence="1">Uncharacterized protein</fullName>
    </submittedName>
</protein>
<proteinExistence type="predicted"/>